<sequence length="342" mass="38859">MSDINPRNNYKAKYLKIRAYLDQTNQTIQPTSIGTQEIKQSINHVSDLLEEVQAATLSTMMIQESISKDLVQYNDVADLSFDEFIPCDNAESLPTMIRSMSNLCLTLMDRFALVSEAYMDIVSQPRQSPEDFTDLLISVKRQQEKAGILKTKTQVPKIDPLNPSGVGVKGKKVKFELNTIENQTSVKSTLTSEPNLRRKKRRTSDSIKQPHSISRDTSSDRDSSRSRSKSRSKTPDVTRGKNPTSQRSFIPSSTIPTNALQSTSKNEQRGRSEYRSEDKHHRRMEHKSPNNKSQSSNMRTEEKHHVDNKQSTTGFPLQKNQHQSEPKTPENKPSSLGKFFRS</sequence>
<keyword evidence="3" id="KW-1185">Reference proteome</keyword>
<feature type="compositionally biased region" description="Polar residues" evidence="1">
    <location>
        <begin position="309"/>
        <end position="321"/>
    </location>
</feature>
<dbReference type="EMBL" id="MN035745">
    <property type="protein sequence ID" value="QDH90728.1"/>
    <property type="molecule type" value="Genomic_RNA"/>
</dbReference>
<feature type="region of interest" description="Disordered" evidence="1">
    <location>
        <begin position="186"/>
        <end position="342"/>
    </location>
</feature>
<evidence type="ECO:0000256" key="1">
    <source>
        <dbReference type="SAM" id="MobiDB-lite"/>
    </source>
</evidence>
<feature type="compositionally biased region" description="Basic and acidic residues" evidence="1">
    <location>
        <begin position="299"/>
        <end position="308"/>
    </location>
</feature>
<protein>
    <submittedName>
        <fullName evidence="2">Uncharacterized protein</fullName>
    </submittedName>
</protein>
<reference evidence="2 3" key="1">
    <citation type="submission" date="2019-05" db="EMBL/GenBank/DDBJ databases">
        <title>Metatranscriptomic reconstruction reveals RNA viruses with the potential to shape carbon cycling in soil.</title>
        <authorList>
            <person name="Starr E.P."/>
            <person name="Nuccio E."/>
            <person name="Pett-Ridge J."/>
            <person name="Banfield J.F."/>
            <person name="Firestone M.K."/>
        </authorList>
    </citation>
    <scope>NUCLEOTIDE SEQUENCE [LARGE SCALE GENOMIC DNA]</scope>
    <source>
        <strain evidence="2">H4_Bulk_Litter_23_scaffold_4</strain>
    </source>
</reference>
<feature type="compositionally biased region" description="Basic and acidic residues" evidence="1">
    <location>
        <begin position="266"/>
        <end position="279"/>
    </location>
</feature>
<dbReference type="Proteomes" id="UP000679963">
    <property type="component" value="Segment"/>
</dbReference>
<feature type="compositionally biased region" description="Basic and acidic residues" evidence="1">
    <location>
        <begin position="213"/>
        <end position="225"/>
    </location>
</feature>
<accession>A0A514DAS3</accession>
<evidence type="ECO:0000313" key="3">
    <source>
        <dbReference type="Proteomes" id="UP000679963"/>
    </source>
</evidence>
<organism evidence="2 3">
    <name type="scientific">H4BulkLitter234 virus</name>
    <dbReference type="NCBI Taxonomy" id="2847102"/>
    <lineage>
        <taxon>Viruses</taxon>
        <taxon>Riboviria</taxon>
        <taxon>Orthornavirae</taxon>
        <taxon>Negarnaviricota</taxon>
        <taxon>Haploviricotina</taxon>
        <taxon>Monjiviricetes</taxon>
        <taxon>Mononegavirales</taxon>
        <taxon>Mymonaviridae</taxon>
        <taxon>Sclerotimonavirus</taxon>
        <taxon>Sclerotimonavirus terrae</taxon>
    </lineage>
</organism>
<name>A0A514DAS3_9MONO</name>
<evidence type="ECO:0000313" key="2">
    <source>
        <dbReference type="EMBL" id="QDH90728.1"/>
    </source>
</evidence>
<feature type="compositionally biased region" description="Polar residues" evidence="1">
    <location>
        <begin position="241"/>
        <end position="265"/>
    </location>
</feature>
<proteinExistence type="predicted"/>
<gene>
    <name evidence="2" type="ORF">H4BulkLitter234_000001</name>
</gene>